<dbReference type="Gene3D" id="2.60.40.4070">
    <property type="match status" value="1"/>
</dbReference>
<dbReference type="EMBL" id="DSUJ01000008">
    <property type="protein sequence ID" value="HFI90287.1"/>
    <property type="molecule type" value="Genomic_DNA"/>
</dbReference>
<feature type="domain" description="Secretion system C-terminal sorting" evidence="1">
    <location>
        <begin position="99"/>
        <end position="179"/>
    </location>
</feature>
<organism evidence="2">
    <name type="scientific">Ignavibacterium album</name>
    <dbReference type="NCBI Taxonomy" id="591197"/>
    <lineage>
        <taxon>Bacteria</taxon>
        <taxon>Pseudomonadati</taxon>
        <taxon>Ignavibacteriota</taxon>
        <taxon>Ignavibacteria</taxon>
        <taxon>Ignavibacteriales</taxon>
        <taxon>Ignavibacteriaceae</taxon>
        <taxon>Ignavibacterium</taxon>
    </lineage>
</organism>
<accession>A0A7V3E6H2</accession>
<protein>
    <submittedName>
        <fullName evidence="2">T9SS type A sorting domain-containing protein</fullName>
    </submittedName>
</protein>
<reference evidence="2" key="1">
    <citation type="journal article" date="2020" name="mSystems">
        <title>Genome- and Community-Level Interaction Insights into Carbon Utilization and Element Cycling Functions of Hydrothermarchaeota in Hydrothermal Sediment.</title>
        <authorList>
            <person name="Zhou Z."/>
            <person name="Liu Y."/>
            <person name="Xu W."/>
            <person name="Pan J."/>
            <person name="Luo Z.H."/>
            <person name="Li M."/>
        </authorList>
    </citation>
    <scope>NUCLEOTIDE SEQUENCE [LARGE SCALE GENOMIC DNA]</scope>
    <source>
        <strain evidence="2">SpSt-479</strain>
    </source>
</reference>
<dbReference type="InterPro" id="IPR026444">
    <property type="entry name" value="Secre_tail"/>
</dbReference>
<name>A0A7V3E6H2_9BACT</name>
<dbReference type="Pfam" id="PF18962">
    <property type="entry name" value="Por_Secre_tail"/>
    <property type="match status" value="1"/>
</dbReference>
<proteinExistence type="predicted"/>
<comment type="caution">
    <text evidence="2">The sequence shown here is derived from an EMBL/GenBank/DDBJ whole genome shotgun (WGS) entry which is preliminary data.</text>
</comment>
<gene>
    <name evidence="2" type="ORF">ENS31_02015</name>
</gene>
<dbReference type="NCBIfam" id="TIGR04183">
    <property type="entry name" value="Por_Secre_tail"/>
    <property type="match status" value="1"/>
</dbReference>
<sequence>MPAGWSTSLCFDYCYPDWVDSIATTATFGSTPLQPGETREVSVHFFTNNVPNTGIVQLQAGTFRNPDQRITVEIQATTYDPSSVDEFVSVNDFKLEQNYPNPFNPHTKIVYRVPSKVKGQNSKVVLKVFDMLGNEISTLVNEEKSSGHYEVLFNASNLSSGIYFYRLSVGSFSETKAMILEK</sequence>
<evidence type="ECO:0000259" key="1">
    <source>
        <dbReference type="Pfam" id="PF18962"/>
    </source>
</evidence>
<dbReference type="AlphaFoldDB" id="A0A7V3E6H2"/>
<evidence type="ECO:0000313" key="2">
    <source>
        <dbReference type="EMBL" id="HFI90287.1"/>
    </source>
</evidence>